<dbReference type="CDD" id="cd17536">
    <property type="entry name" value="REC_YesN-like"/>
    <property type="match status" value="1"/>
</dbReference>
<dbReference type="OrthoDB" id="1769137at2"/>
<reference evidence="13 14" key="1">
    <citation type="submission" date="2016-10" db="EMBL/GenBank/DDBJ databases">
        <authorList>
            <person name="de Groot N.N."/>
        </authorList>
    </citation>
    <scope>NUCLEOTIDE SEQUENCE [LARGE SCALE GENOMIC DNA]</scope>
    <source>
        <strain evidence="13 14">ATCC 51327</strain>
    </source>
</reference>
<keyword evidence="6" id="KW-0805">Transcription regulation</keyword>
<evidence type="ECO:0000256" key="4">
    <source>
        <dbReference type="ARBA" id="ARBA00022553"/>
    </source>
</evidence>
<evidence type="ECO:0000313" key="13">
    <source>
        <dbReference type="EMBL" id="SFM00323.1"/>
    </source>
</evidence>
<dbReference type="Pfam" id="PF00072">
    <property type="entry name" value="Response_reg"/>
    <property type="match status" value="1"/>
</dbReference>
<evidence type="ECO:0000256" key="3">
    <source>
        <dbReference type="ARBA" id="ARBA00022490"/>
    </source>
</evidence>
<keyword evidence="3" id="KW-0963">Cytoplasm</keyword>
<keyword evidence="14" id="KW-1185">Reference proteome</keyword>
<accession>A0A1I4MB61</accession>
<keyword evidence="8" id="KW-0804">Transcription</keyword>
<dbReference type="Gene3D" id="1.10.10.60">
    <property type="entry name" value="Homeodomain-like"/>
    <property type="match status" value="2"/>
</dbReference>
<dbReference type="GO" id="GO:0005737">
    <property type="term" value="C:cytoplasm"/>
    <property type="evidence" value="ECO:0007669"/>
    <property type="project" value="UniProtKB-SubCell"/>
</dbReference>
<evidence type="ECO:0000256" key="8">
    <source>
        <dbReference type="ARBA" id="ARBA00023163"/>
    </source>
</evidence>
<evidence type="ECO:0000259" key="11">
    <source>
        <dbReference type="PROSITE" id="PS01124"/>
    </source>
</evidence>
<evidence type="ECO:0000256" key="2">
    <source>
        <dbReference type="ARBA" id="ARBA00018672"/>
    </source>
</evidence>
<dbReference type="PROSITE" id="PS50110">
    <property type="entry name" value="RESPONSE_REGULATORY"/>
    <property type="match status" value="1"/>
</dbReference>
<dbReference type="InterPro" id="IPR051552">
    <property type="entry name" value="HptR"/>
</dbReference>
<evidence type="ECO:0000256" key="9">
    <source>
        <dbReference type="ARBA" id="ARBA00024867"/>
    </source>
</evidence>
<organism evidence="13 14">
    <name type="scientific">Halanaerobium salsuginis</name>
    <dbReference type="NCBI Taxonomy" id="29563"/>
    <lineage>
        <taxon>Bacteria</taxon>
        <taxon>Bacillati</taxon>
        <taxon>Bacillota</taxon>
        <taxon>Clostridia</taxon>
        <taxon>Halanaerobiales</taxon>
        <taxon>Halanaerobiaceae</taxon>
        <taxon>Halanaerobium</taxon>
    </lineage>
</organism>
<comment type="subcellular location">
    <subcellularLocation>
        <location evidence="1">Cytoplasm</location>
    </subcellularLocation>
</comment>
<feature type="domain" description="Response regulatory" evidence="12">
    <location>
        <begin position="3"/>
        <end position="123"/>
    </location>
</feature>
<name>A0A1I4MB61_9FIRM</name>
<proteinExistence type="predicted"/>
<dbReference type="InterPro" id="IPR011006">
    <property type="entry name" value="CheY-like_superfamily"/>
</dbReference>
<dbReference type="SMART" id="SM00448">
    <property type="entry name" value="REC"/>
    <property type="match status" value="1"/>
</dbReference>
<dbReference type="PANTHER" id="PTHR42713:SF3">
    <property type="entry name" value="TRANSCRIPTIONAL REGULATORY PROTEIN HPTR"/>
    <property type="match status" value="1"/>
</dbReference>
<feature type="domain" description="HTH araC/xylS-type" evidence="11">
    <location>
        <begin position="154"/>
        <end position="256"/>
    </location>
</feature>
<gene>
    <name evidence="13" type="ORF">SAMN02983006_02553</name>
</gene>
<dbReference type="Pfam" id="PF12833">
    <property type="entry name" value="HTH_18"/>
    <property type="match status" value="1"/>
</dbReference>
<dbReference type="EMBL" id="FOTI01000051">
    <property type="protein sequence ID" value="SFM00323.1"/>
    <property type="molecule type" value="Genomic_DNA"/>
</dbReference>
<dbReference type="Proteomes" id="UP000199006">
    <property type="component" value="Unassembled WGS sequence"/>
</dbReference>
<dbReference type="PANTHER" id="PTHR42713">
    <property type="entry name" value="HISTIDINE KINASE-RELATED"/>
    <property type="match status" value="1"/>
</dbReference>
<dbReference type="GO" id="GO:0000160">
    <property type="term" value="P:phosphorelay signal transduction system"/>
    <property type="evidence" value="ECO:0007669"/>
    <property type="project" value="UniProtKB-KW"/>
</dbReference>
<evidence type="ECO:0000259" key="12">
    <source>
        <dbReference type="PROSITE" id="PS50110"/>
    </source>
</evidence>
<evidence type="ECO:0000256" key="5">
    <source>
        <dbReference type="ARBA" id="ARBA00023012"/>
    </source>
</evidence>
<keyword evidence="4 10" id="KW-0597">Phosphoprotein</keyword>
<protein>
    <recommendedName>
        <fullName evidence="2">Stage 0 sporulation protein A homolog</fullName>
    </recommendedName>
</protein>
<dbReference type="SMART" id="SM00342">
    <property type="entry name" value="HTH_ARAC"/>
    <property type="match status" value="1"/>
</dbReference>
<evidence type="ECO:0000256" key="10">
    <source>
        <dbReference type="PROSITE-ProRule" id="PRU00169"/>
    </source>
</evidence>
<dbReference type="SUPFAM" id="SSF46689">
    <property type="entry name" value="Homeodomain-like"/>
    <property type="match status" value="1"/>
</dbReference>
<sequence length="258" mass="30182">MFKVVIADDEKIIREGLSQLIEWENIDCELIAIKRNGRDTLEIVKDLNQPTPDIIITDIRMPLMNGLDLIKKTYQYNKNIIFIVLSGYNDFEYAKTAMAYGVKYYLLKPTSEDEIHAILKEACRDVINKRRVTEAKNIAHVRSINKGQHSEIINNMLAVIDKNIANPELSLKWIANNIMYMNEDYLGKQFKKEMKENFSDYLRKKKINLAKELLLTQQEKNIYEIFAMLGFNINTRYFSQVFKKQTGLTPSAYRKKHS</sequence>
<evidence type="ECO:0000256" key="6">
    <source>
        <dbReference type="ARBA" id="ARBA00023015"/>
    </source>
</evidence>
<keyword evidence="5" id="KW-0902">Two-component regulatory system</keyword>
<dbReference type="InterPro" id="IPR001789">
    <property type="entry name" value="Sig_transdc_resp-reg_receiver"/>
</dbReference>
<dbReference type="SUPFAM" id="SSF52172">
    <property type="entry name" value="CheY-like"/>
    <property type="match status" value="1"/>
</dbReference>
<evidence type="ECO:0000256" key="1">
    <source>
        <dbReference type="ARBA" id="ARBA00004496"/>
    </source>
</evidence>
<evidence type="ECO:0000256" key="7">
    <source>
        <dbReference type="ARBA" id="ARBA00023125"/>
    </source>
</evidence>
<dbReference type="GO" id="GO:0003700">
    <property type="term" value="F:DNA-binding transcription factor activity"/>
    <property type="evidence" value="ECO:0007669"/>
    <property type="project" value="InterPro"/>
</dbReference>
<dbReference type="STRING" id="29563.SAMN02983006_02553"/>
<comment type="function">
    <text evidence="9">May play the central regulatory role in sporulation. It may be an element of the effector pathway responsible for the activation of sporulation genes in response to nutritional stress. Spo0A may act in concert with spo0H (a sigma factor) to control the expression of some genes that are critical to the sporulation process.</text>
</comment>
<dbReference type="AlphaFoldDB" id="A0A1I4MB61"/>
<keyword evidence="7" id="KW-0238">DNA-binding</keyword>
<evidence type="ECO:0000313" key="14">
    <source>
        <dbReference type="Proteomes" id="UP000199006"/>
    </source>
</evidence>
<dbReference type="RefSeq" id="WP_089862554.1">
    <property type="nucleotide sequence ID" value="NZ_FOTI01000051.1"/>
</dbReference>
<dbReference type="Gene3D" id="3.40.50.2300">
    <property type="match status" value="1"/>
</dbReference>
<dbReference type="PROSITE" id="PS01124">
    <property type="entry name" value="HTH_ARAC_FAMILY_2"/>
    <property type="match status" value="1"/>
</dbReference>
<dbReference type="InterPro" id="IPR018060">
    <property type="entry name" value="HTH_AraC"/>
</dbReference>
<dbReference type="GO" id="GO:0043565">
    <property type="term" value="F:sequence-specific DNA binding"/>
    <property type="evidence" value="ECO:0007669"/>
    <property type="project" value="InterPro"/>
</dbReference>
<feature type="modified residue" description="4-aspartylphosphate" evidence="10">
    <location>
        <position position="58"/>
    </location>
</feature>
<dbReference type="InterPro" id="IPR009057">
    <property type="entry name" value="Homeodomain-like_sf"/>
</dbReference>